<dbReference type="InParanoid" id="A0A7J8JVB6"/>
<proteinExistence type="predicted"/>
<dbReference type="Proteomes" id="UP000550707">
    <property type="component" value="Unassembled WGS sequence"/>
</dbReference>
<accession>A0A7J8JVB6</accession>
<keyword evidence="2" id="KW-1185">Reference proteome</keyword>
<comment type="caution">
    <text evidence="1">The sequence shown here is derived from an EMBL/GenBank/DDBJ whole genome shotgun (WGS) entry which is preliminary data.</text>
</comment>
<sequence length="152" mass="17201">MYFRSHKTVTQRLQLLLDGLTSEQGVSMITRAKKRNMANCTLALKAPPRSDTCPSTQISSAKLLLDQRIECIWTTVRMPTVHFSVLLVFKKFATHDTEQSQTHCAVTQPSKPSPAKLAEHRSGISQVFPWRTKVLFDNSKQNIFSVNNLVEN</sequence>
<dbReference type="EMBL" id="JACASF010000001">
    <property type="protein sequence ID" value="KAF6500783.1"/>
    <property type="molecule type" value="Genomic_DNA"/>
</dbReference>
<organism evidence="1 2">
    <name type="scientific">Molossus molossus</name>
    <name type="common">Pallas' mastiff bat</name>
    <name type="synonym">Vespertilio molossus</name>
    <dbReference type="NCBI Taxonomy" id="27622"/>
    <lineage>
        <taxon>Eukaryota</taxon>
        <taxon>Metazoa</taxon>
        <taxon>Chordata</taxon>
        <taxon>Craniata</taxon>
        <taxon>Vertebrata</taxon>
        <taxon>Euteleostomi</taxon>
        <taxon>Mammalia</taxon>
        <taxon>Eutheria</taxon>
        <taxon>Laurasiatheria</taxon>
        <taxon>Chiroptera</taxon>
        <taxon>Yangochiroptera</taxon>
        <taxon>Molossidae</taxon>
        <taxon>Molossus</taxon>
    </lineage>
</organism>
<name>A0A7J8JVB6_MOLMO</name>
<protein>
    <submittedName>
        <fullName evidence="1">Uncharacterized protein</fullName>
    </submittedName>
</protein>
<evidence type="ECO:0000313" key="2">
    <source>
        <dbReference type="Proteomes" id="UP000550707"/>
    </source>
</evidence>
<reference evidence="1 2" key="1">
    <citation type="journal article" date="2020" name="Nature">
        <title>Six reference-quality genomes reveal evolution of bat adaptations.</title>
        <authorList>
            <person name="Jebb D."/>
            <person name="Huang Z."/>
            <person name="Pippel M."/>
            <person name="Hughes G.M."/>
            <person name="Lavrichenko K."/>
            <person name="Devanna P."/>
            <person name="Winkler S."/>
            <person name="Jermiin L.S."/>
            <person name="Skirmuntt E.C."/>
            <person name="Katzourakis A."/>
            <person name="Burkitt-Gray L."/>
            <person name="Ray D.A."/>
            <person name="Sullivan K.A.M."/>
            <person name="Roscito J.G."/>
            <person name="Kirilenko B.M."/>
            <person name="Davalos L.M."/>
            <person name="Corthals A.P."/>
            <person name="Power M.L."/>
            <person name="Jones G."/>
            <person name="Ransome R.D."/>
            <person name="Dechmann D.K.N."/>
            <person name="Locatelli A.G."/>
            <person name="Puechmaille S.J."/>
            <person name="Fedrigo O."/>
            <person name="Jarvis E.D."/>
            <person name="Hiller M."/>
            <person name="Vernes S.C."/>
            <person name="Myers E.W."/>
            <person name="Teeling E.C."/>
        </authorList>
    </citation>
    <scope>NUCLEOTIDE SEQUENCE [LARGE SCALE GENOMIC DNA]</scope>
    <source>
        <strain evidence="1">MMolMol1</strain>
        <tissue evidence="1">Muscle</tissue>
    </source>
</reference>
<evidence type="ECO:0000313" key="1">
    <source>
        <dbReference type="EMBL" id="KAF6500783.1"/>
    </source>
</evidence>
<dbReference type="AlphaFoldDB" id="A0A7J8JVB6"/>
<gene>
    <name evidence="1" type="ORF">HJG59_007836</name>
</gene>